<comment type="domain">
    <text evidence="11">Consists of 3 domains; the N-terminus binds the ribosome, the middle domain has PPIase activity, while the C-terminus has intrinsic chaperone activity on its own.</text>
</comment>
<dbReference type="EMBL" id="PPCV01000005">
    <property type="protein sequence ID" value="RXW31984.1"/>
    <property type="molecule type" value="Genomic_DNA"/>
</dbReference>
<accession>A0A4Q2EHX2</accession>
<keyword evidence="11" id="KW-0963">Cytoplasm</keyword>
<dbReference type="Gene3D" id="1.10.3120.10">
    <property type="entry name" value="Trigger factor, C-terminal domain"/>
    <property type="match status" value="1"/>
</dbReference>
<reference evidence="16 17" key="1">
    <citation type="submission" date="2018-01" db="EMBL/GenBank/DDBJ databases">
        <title>Lactibacter flavus gen. nov., sp. nov., a novel bacterium of the family Propionibacteriaceae isolated from raw milk and dairy products.</title>
        <authorList>
            <person name="Wenning M."/>
            <person name="Breitenwieser F."/>
            <person name="Huptas C."/>
            <person name="von Neubeck M."/>
            <person name="Busse H.-J."/>
            <person name="Scherer S."/>
        </authorList>
    </citation>
    <scope>NUCLEOTIDE SEQUENCE [LARGE SCALE GENOMIC DNA]</scope>
    <source>
        <strain evidence="16 17">VG341</strain>
    </source>
</reference>
<evidence type="ECO:0000256" key="14">
    <source>
        <dbReference type="SAM" id="MobiDB-lite"/>
    </source>
</evidence>
<evidence type="ECO:0000256" key="2">
    <source>
        <dbReference type="ARBA" id="ARBA00005464"/>
    </source>
</evidence>
<comment type="catalytic activity">
    <reaction evidence="1 11 12">
        <text>[protein]-peptidylproline (omega=180) = [protein]-peptidylproline (omega=0)</text>
        <dbReference type="Rhea" id="RHEA:16237"/>
        <dbReference type="Rhea" id="RHEA-COMP:10747"/>
        <dbReference type="Rhea" id="RHEA-COMP:10748"/>
        <dbReference type="ChEBI" id="CHEBI:83833"/>
        <dbReference type="ChEBI" id="CHEBI:83834"/>
        <dbReference type="EC" id="5.2.1.8"/>
    </reaction>
</comment>
<organism evidence="16 17">
    <name type="scientific">Propioniciclava flava</name>
    <dbReference type="NCBI Taxonomy" id="2072026"/>
    <lineage>
        <taxon>Bacteria</taxon>
        <taxon>Bacillati</taxon>
        <taxon>Actinomycetota</taxon>
        <taxon>Actinomycetes</taxon>
        <taxon>Propionibacteriales</taxon>
        <taxon>Propionibacteriaceae</taxon>
        <taxon>Propioniciclava</taxon>
    </lineage>
</organism>
<sequence length="504" mass="54010">MPSTVEKLGPTRAKLTIEIPFADLKPHLDKAYADIAGQVNIPGFRKGKVPAAIIDQRFGRGAVLQEAINAALPTAYSAAVTESDIVPLGQPEIEVTKLEDGDVVEFTAELDVRPDFDLPAFAELVGEVAPVSEDQTEVDQRIELMRQRFATREDKDGAAEDGDVVTIDLEASQDGKPVLEGSATGLAYKVGSGGMIEGLDAAVTGLKAGEKADFTAELLGGPAKGENADVTVTVEKVQTETLPEVDDEFAQMISEFDTVEEMRADLADAVVRMARVDQLNAARDAVVADLVSKTPFDLPEAMLNAEIEGRKQQITEQLARAGYSVEDYLAESEDETATTEEEFWAQVAENAETSLKAQIILDRLADEQEVGVEQAELTEMLFRRAQQSGSSPEQEMQHMIEHNHAPEWMAEIRRSKVLGSIVSEATVTDTDGNVVDVTAIRPDGTLAEPEAETEEAAEAPAEKPKKAPAKKPAAKDADAPAKKPAAKKPAAKKAPAAKDADAAE</sequence>
<dbReference type="GO" id="GO:0003755">
    <property type="term" value="F:peptidyl-prolyl cis-trans isomerase activity"/>
    <property type="evidence" value="ECO:0007669"/>
    <property type="project" value="UniProtKB-UniRule"/>
</dbReference>
<dbReference type="SUPFAM" id="SSF109998">
    <property type="entry name" value="Triger factor/SurA peptide-binding domain-like"/>
    <property type="match status" value="1"/>
</dbReference>
<feature type="region of interest" description="Disordered" evidence="14">
    <location>
        <begin position="440"/>
        <end position="504"/>
    </location>
</feature>
<dbReference type="GO" id="GO:0044183">
    <property type="term" value="F:protein folding chaperone"/>
    <property type="evidence" value="ECO:0007669"/>
    <property type="project" value="TreeGrafter"/>
</dbReference>
<evidence type="ECO:0000256" key="13">
    <source>
        <dbReference type="RuleBase" id="RU003914"/>
    </source>
</evidence>
<dbReference type="Pfam" id="PF05697">
    <property type="entry name" value="Trigger_N"/>
    <property type="match status" value="1"/>
</dbReference>
<dbReference type="HAMAP" id="MF_00303">
    <property type="entry name" value="Trigger_factor_Tig"/>
    <property type="match status" value="1"/>
</dbReference>
<evidence type="ECO:0000256" key="12">
    <source>
        <dbReference type="PROSITE-ProRule" id="PRU00277"/>
    </source>
</evidence>
<dbReference type="GO" id="GO:0005737">
    <property type="term" value="C:cytoplasm"/>
    <property type="evidence" value="ECO:0007669"/>
    <property type="project" value="UniProtKB-SubCell"/>
</dbReference>
<comment type="similarity">
    <text evidence="2 11 13">Belongs to the FKBP-type PPIase family. Tig subfamily.</text>
</comment>
<evidence type="ECO:0000313" key="16">
    <source>
        <dbReference type="EMBL" id="RXW31984.1"/>
    </source>
</evidence>
<evidence type="ECO:0000256" key="9">
    <source>
        <dbReference type="ARBA" id="ARBA00023306"/>
    </source>
</evidence>
<evidence type="ECO:0000256" key="4">
    <source>
        <dbReference type="ARBA" id="ARBA00016902"/>
    </source>
</evidence>
<comment type="caution">
    <text evidence="16">The sequence shown here is derived from an EMBL/GenBank/DDBJ whole genome shotgun (WGS) entry which is preliminary data.</text>
</comment>
<dbReference type="InterPro" id="IPR008881">
    <property type="entry name" value="Trigger_fac_ribosome-bd_bac"/>
</dbReference>
<dbReference type="PANTHER" id="PTHR30560">
    <property type="entry name" value="TRIGGER FACTOR CHAPERONE AND PEPTIDYL-PROLYL CIS/TRANS ISOMERASE"/>
    <property type="match status" value="1"/>
</dbReference>
<keyword evidence="8 11" id="KW-0413">Isomerase</keyword>
<gene>
    <name evidence="11" type="primary">tig</name>
    <name evidence="16" type="ORF">C1706_08010</name>
</gene>
<name>A0A4Q2EHX2_9ACTN</name>
<dbReference type="GO" id="GO:0043335">
    <property type="term" value="P:protein unfolding"/>
    <property type="evidence" value="ECO:0007669"/>
    <property type="project" value="TreeGrafter"/>
</dbReference>
<keyword evidence="6 11" id="KW-0697">Rotamase</keyword>
<dbReference type="Gene3D" id="3.10.50.40">
    <property type="match status" value="1"/>
</dbReference>
<dbReference type="GO" id="GO:0051301">
    <property type="term" value="P:cell division"/>
    <property type="evidence" value="ECO:0007669"/>
    <property type="project" value="UniProtKB-KW"/>
</dbReference>
<dbReference type="InterPro" id="IPR046357">
    <property type="entry name" value="PPIase_dom_sf"/>
</dbReference>
<evidence type="ECO:0000259" key="15">
    <source>
        <dbReference type="PROSITE" id="PS50059"/>
    </source>
</evidence>
<evidence type="ECO:0000256" key="11">
    <source>
        <dbReference type="HAMAP-Rule" id="MF_00303"/>
    </source>
</evidence>
<proteinExistence type="inferred from homology"/>
<evidence type="ECO:0000256" key="6">
    <source>
        <dbReference type="ARBA" id="ARBA00023110"/>
    </source>
</evidence>
<dbReference type="InterPro" id="IPR008880">
    <property type="entry name" value="Trigger_fac_C"/>
</dbReference>
<evidence type="ECO:0000256" key="1">
    <source>
        <dbReference type="ARBA" id="ARBA00000971"/>
    </source>
</evidence>
<keyword evidence="17" id="KW-1185">Reference proteome</keyword>
<dbReference type="InterPro" id="IPR037041">
    <property type="entry name" value="Trigger_fac_C_sf"/>
</dbReference>
<comment type="function">
    <text evidence="11">Involved in protein export. Acts as a chaperone by maintaining the newly synthesized protein in an open conformation. Functions as a peptidyl-prolyl cis-trans isomerase.</text>
</comment>
<evidence type="ECO:0000256" key="7">
    <source>
        <dbReference type="ARBA" id="ARBA00023186"/>
    </source>
</evidence>
<evidence type="ECO:0000313" key="17">
    <source>
        <dbReference type="Proteomes" id="UP000290624"/>
    </source>
</evidence>
<dbReference type="GO" id="GO:0043022">
    <property type="term" value="F:ribosome binding"/>
    <property type="evidence" value="ECO:0007669"/>
    <property type="project" value="TreeGrafter"/>
</dbReference>
<dbReference type="InterPro" id="IPR001179">
    <property type="entry name" value="PPIase_FKBP_dom"/>
</dbReference>
<evidence type="ECO:0000256" key="8">
    <source>
        <dbReference type="ARBA" id="ARBA00023235"/>
    </source>
</evidence>
<dbReference type="Pfam" id="PF00254">
    <property type="entry name" value="FKBP_C"/>
    <property type="match status" value="1"/>
</dbReference>
<dbReference type="Pfam" id="PF05698">
    <property type="entry name" value="Trigger_C"/>
    <property type="match status" value="1"/>
</dbReference>
<dbReference type="SUPFAM" id="SSF54534">
    <property type="entry name" value="FKBP-like"/>
    <property type="match status" value="1"/>
</dbReference>
<protein>
    <recommendedName>
        <fullName evidence="4 11">Trigger factor</fullName>
        <shortName evidence="11">TF</shortName>
        <ecNumber evidence="3 11">5.2.1.8</ecNumber>
    </recommendedName>
    <alternativeName>
        <fullName evidence="10 11">PPIase</fullName>
    </alternativeName>
</protein>
<feature type="domain" description="PPIase FKBP-type" evidence="15">
    <location>
        <begin position="162"/>
        <end position="215"/>
    </location>
</feature>
<dbReference type="Gene3D" id="3.30.70.1050">
    <property type="entry name" value="Trigger factor ribosome-binding domain"/>
    <property type="match status" value="1"/>
</dbReference>
<keyword evidence="5 11" id="KW-0132">Cell division</keyword>
<dbReference type="NCBIfam" id="TIGR00115">
    <property type="entry name" value="tig"/>
    <property type="match status" value="1"/>
</dbReference>
<dbReference type="PANTHER" id="PTHR30560:SF3">
    <property type="entry name" value="TRIGGER FACTOR-LIKE PROTEIN TIG, CHLOROPLASTIC"/>
    <property type="match status" value="1"/>
</dbReference>
<dbReference type="GO" id="GO:0051083">
    <property type="term" value="P:'de novo' cotranslational protein folding"/>
    <property type="evidence" value="ECO:0007669"/>
    <property type="project" value="TreeGrafter"/>
</dbReference>
<dbReference type="EC" id="5.2.1.8" evidence="3 11"/>
<dbReference type="PROSITE" id="PS50059">
    <property type="entry name" value="FKBP_PPIASE"/>
    <property type="match status" value="1"/>
</dbReference>
<dbReference type="GO" id="GO:0015031">
    <property type="term" value="P:protein transport"/>
    <property type="evidence" value="ECO:0007669"/>
    <property type="project" value="UniProtKB-UniRule"/>
</dbReference>
<dbReference type="OrthoDB" id="9767721at2"/>
<evidence type="ECO:0000256" key="10">
    <source>
        <dbReference type="ARBA" id="ARBA00029986"/>
    </source>
</evidence>
<dbReference type="SUPFAM" id="SSF102735">
    <property type="entry name" value="Trigger factor ribosome-binding domain"/>
    <property type="match status" value="1"/>
</dbReference>
<dbReference type="AlphaFoldDB" id="A0A4Q2EHX2"/>
<dbReference type="Proteomes" id="UP000290624">
    <property type="component" value="Unassembled WGS sequence"/>
</dbReference>
<comment type="subcellular location">
    <subcellularLocation>
        <location evidence="11">Cytoplasm</location>
    </subcellularLocation>
    <text evidence="11">About half TF is bound to the ribosome near the polypeptide exit tunnel while the other half is free in the cytoplasm.</text>
</comment>
<evidence type="ECO:0000256" key="3">
    <source>
        <dbReference type="ARBA" id="ARBA00013194"/>
    </source>
</evidence>
<keyword evidence="9 11" id="KW-0131">Cell cycle</keyword>
<dbReference type="InterPro" id="IPR005215">
    <property type="entry name" value="Trig_fac"/>
</dbReference>
<dbReference type="RefSeq" id="WP_129458723.1">
    <property type="nucleotide sequence ID" value="NZ_PPCV01000005.1"/>
</dbReference>
<keyword evidence="7 11" id="KW-0143">Chaperone</keyword>
<dbReference type="InterPro" id="IPR027304">
    <property type="entry name" value="Trigger_fact/SurA_dom_sf"/>
</dbReference>
<evidence type="ECO:0000256" key="5">
    <source>
        <dbReference type="ARBA" id="ARBA00022618"/>
    </source>
</evidence>
<dbReference type="InterPro" id="IPR036611">
    <property type="entry name" value="Trigger_fac_ribosome-bd_sf"/>
</dbReference>